<dbReference type="InterPro" id="IPR008969">
    <property type="entry name" value="CarboxyPept-like_regulatory"/>
</dbReference>
<evidence type="ECO:0000313" key="5">
    <source>
        <dbReference type="Proteomes" id="UP000324595"/>
    </source>
</evidence>
<keyword evidence="4" id="KW-0675">Receptor</keyword>
<dbReference type="Pfam" id="PF13715">
    <property type="entry name" value="CarbopepD_reg_2"/>
    <property type="match status" value="1"/>
</dbReference>
<dbReference type="SUPFAM" id="SSF56935">
    <property type="entry name" value="Porins"/>
    <property type="match status" value="1"/>
</dbReference>
<dbReference type="Proteomes" id="UP000324595">
    <property type="component" value="Unassembled WGS sequence"/>
</dbReference>
<dbReference type="Gene3D" id="2.40.170.20">
    <property type="entry name" value="TonB-dependent receptor, beta-barrel domain"/>
    <property type="match status" value="1"/>
</dbReference>
<dbReference type="SUPFAM" id="SSF49464">
    <property type="entry name" value="Carboxypeptidase regulatory domain-like"/>
    <property type="match status" value="1"/>
</dbReference>
<evidence type="ECO:0000256" key="1">
    <source>
        <dbReference type="ARBA" id="ARBA00004442"/>
    </source>
</evidence>
<proteinExistence type="predicted"/>
<organism evidence="4 5">
    <name type="scientific">Fodinibius salinus</name>
    <dbReference type="NCBI Taxonomy" id="860790"/>
    <lineage>
        <taxon>Bacteria</taxon>
        <taxon>Pseudomonadati</taxon>
        <taxon>Balneolota</taxon>
        <taxon>Balneolia</taxon>
        <taxon>Balneolales</taxon>
        <taxon>Balneolaceae</taxon>
        <taxon>Fodinibius</taxon>
    </lineage>
</organism>
<name>A0A5D3YHQ3_9BACT</name>
<evidence type="ECO:0000256" key="2">
    <source>
        <dbReference type="ARBA" id="ARBA00023136"/>
    </source>
</evidence>
<keyword evidence="3" id="KW-0998">Cell outer membrane</keyword>
<reference evidence="4 5" key="1">
    <citation type="submission" date="2019-07" db="EMBL/GenBank/DDBJ databases">
        <title>Genomic Encyclopedia of Archaeal and Bacterial Type Strains, Phase II (KMG-II): from individual species to whole genera.</title>
        <authorList>
            <person name="Goeker M."/>
        </authorList>
    </citation>
    <scope>NUCLEOTIDE SEQUENCE [LARGE SCALE GENOMIC DNA]</scope>
    <source>
        <strain evidence="4 5">DSM 21935</strain>
    </source>
</reference>
<dbReference type="InterPro" id="IPR036942">
    <property type="entry name" value="Beta-barrel_TonB_sf"/>
</dbReference>
<evidence type="ECO:0000313" key="4">
    <source>
        <dbReference type="EMBL" id="TYP92797.1"/>
    </source>
</evidence>
<evidence type="ECO:0000256" key="3">
    <source>
        <dbReference type="ARBA" id="ARBA00023237"/>
    </source>
</evidence>
<dbReference type="RefSeq" id="WP_148899483.1">
    <property type="nucleotide sequence ID" value="NZ_VNHY01000003.1"/>
</dbReference>
<dbReference type="AlphaFoldDB" id="A0A5D3YHQ3"/>
<sequence length="878" mass="99799">MSNKKILRKGVCVLFVFIFMANYAIQAQYNYQEEPLLQIINNIEQQTSYRFLYRDALIADITLSIENSDNIFSDLQTALLAKGIQLKVDRQRKQAIIYQQNDNSSHKVSIRGQVVDAQTGERLPYATITWKQNGQTKGTSTNESGSFTIDRTFLSESVDISCSYIGYNSNKITLDFSESNNIQNLTFRLNPERIDGNQLVVTGSNYYSNLNKQASNLVDIGTFSVFGETNSLRALQTLPSVSPSTAVSDGLNVRGSPSDGFRVLVDGITIYNQSHLFGLVDSFNGDILQRSGFFYDIAPANVQAPPGGTLSLLTKTGSLKEFSGSAGLSNSSARLTLEGPIKKGRSSWLISGRKSYLNTIDWLNNSELISHGLNVDRDHSILNDGLIDLQSRLVRPGKTDASFFDLHGKLYFENKNGNRLIITGYFGGDNTRQNAERLFRNFSTSVGNTFAYESVAAENDWQNGAATIQYQQWFNDNLYSTSTLGTSIYSTSFLKDDFTYTRVTPATQSLQSFVYLFENKSVLNQFKAEQQLELNANPWLLTGGVSYNYYLSEYYENSFDRPGYFTSRESHKLDTYLQLDFTGWDPIDIFGGTRAHYFSNGQYLKWSPRIKFNLFPDSRLSFSGGFSRNYQFLNQIKISNTVTSDVWILSGENQKPTSVNYFSAGSYFDISNHFYAQVETYYKRFENLRLHEVNTFSLSNTFNTNPFYSDNQGEAKGIEFLLRSQWSVFTLSQTFTISEMVISNPSINNGEPFYADWDRTYRYNATLATQPLPNFSLYLSWIYASGRPNKLATFGPQNNDRLNKYQRTDISAEYKRKFESLQLMISASVFNVMDRQNPWYRKLNIAVDKNTTPSQFRRASVDVYDIGFQPSINIRVKF</sequence>
<dbReference type="GO" id="GO:0009279">
    <property type="term" value="C:cell outer membrane"/>
    <property type="evidence" value="ECO:0007669"/>
    <property type="project" value="UniProtKB-SubCell"/>
</dbReference>
<comment type="caution">
    <text evidence="4">The sequence shown here is derived from an EMBL/GenBank/DDBJ whole genome shotgun (WGS) entry which is preliminary data.</text>
</comment>
<dbReference type="EMBL" id="VNHY01000003">
    <property type="protein sequence ID" value="TYP92797.1"/>
    <property type="molecule type" value="Genomic_DNA"/>
</dbReference>
<keyword evidence="5" id="KW-1185">Reference proteome</keyword>
<dbReference type="Gene3D" id="2.60.40.1120">
    <property type="entry name" value="Carboxypeptidase-like, regulatory domain"/>
    <property type="match status" value="1"/>
</dbReference>
<keyword evidence="2" id="KW-0472">Membrane</keyword>
<protein>
    <submittedName>
        <fullName evidence="4">TonB-dependent Receptor Plug Domain</fullName>
    </submittedName>
</protein>
<dbReference type="OrthoDB" id="9803050at2"/>
<gene>
    <name evidence="4" type="ORF">LX73_2164</name>
</gene>
<comment type="subcellular location">
    <subcellularLocation>
        <location evidence="1">Cell outer membrane</location>
    </subcellularLocation>
</comment>
<accession>A0A5D3YHQ3</accession>